<feature type="region of interest" description="Disordered" evidence="1">
    <location>
        <begin position="1"/>
        <end position="35"/>
    </location>
</feature>
<evidence type="ECO:0000313" key="3">
    <source>
        <dbReference type="Proteomes" id="UP000619244"/>
    </source>
</evidence>
<accession>A0A918KUU6</accession>
<sequence>MRTAPSRQRPGEGAADGREQARRRAPPSHDRALSSLAFEVPKETFMQVRSVSRVSMIEVYDRAHRRRRDPKEPSR</sequence>
<dbReference type="Proteomes" id="UP000619244">
    <property type="component" value="Unassembled WGS sequence"/>
</dbReference>
<reference evidence="2" key="2">
    <citation type="submission" date="2020-09" db="EMBL/GenBank/DDBJ databases">
        <authorList>
            <person name="Sun Q."/>
            <person name="Ohkuma M."/>
        </authorList>
    </citation>
    <scope>NUCLEOTIDE SEQUENCE</scope>
    <source>
        <strain evidence="2">JCM 4790</strain>
    </source>
</reference>
<protein>
    <submittedName>
        <fullName evidence="2">Uncharacterized protein</fullName>
    </submittedName>
</protein>
<dbReference type="AlphaFoldDB" id="A0A918KUU6"/>
<proteinExistence type="predicted"/>
<organism evidence="2 3">
    <name type="scientific">Streptomyces minutiscleroticus</name>
    <dbReference type="NCBI Taxonomy" id="68238"/>
    <lineage>
        <taxon>Bacteria</taxon>
        <taxon>Bacillati</taxon>
        <taxon>Actinomycetota</taxon>
        <taxon>Actinomycetes</taxon>
        <taxon>Kitasatosporales</taxon>
        <taxon>Streptomycetaceae</taxon>
        <taxon>Streptomyces</taxon>
    </lineage>
</organism>
<keyword evidence="3" id="KW-1185">Reference proteome</keyword>
<feature type="compositionally biased region" description="Basic and acidic residues" evidence="1">
    <location>
        <begin position="15"/>
        <end position="32"/>
    </location>
</feature>
<evidence type="ECO:0000313" key="2">
    <source>
        <dbReference type="EMBL" id="GGX75142.1"/>
    </source>
</evidence>
<dbReference type="EMBL" id="BMVU01000013">
    <property type="protein sequence ID" value="GGX75142.1"/>
    <property type="molecule type" value="Genomic_DNA"/>
</dbReference>
<name>A0A918KUU6_9ACTN</name>
<evidence type="ECO:0000256" key="1">
    <source>
        <dbReference type="SAM" id="MobiDB-lite"/>
    </source>
</evidence>
<gene>
    <name evidence="2" type="ORF">GCM10010358_31720</name>
</gene>
<comment type="caution">
    <text evidence="2">The sequence shown here is derived from an EMBL/GenBank/DDBJ whole genome shotgun (WGS) entry which is preliminary data.</text>
</comment>
<reference evidence="2" key="1">
    <citation type="journal article" date="2014" name="Int. J. Syst. Evol. Microbiol.">
        <title>Complete genome sequence of Corynebacterium casei LMG S-19264T (=DSM 44701T), isolated from a smear-ripened cheese.</title>
        <authorList>
            <consortium name="US DOE Joint Genome Institute (JGI-PGF)"/>
            <person name="Walter F."/>
            <person name="Albersmeier A."/>
            <person name="Kalinowski J."/>
            <person name="Ruckert C."/>
        </authorList>
    </citation>
    <scope>NUCLEOTIDE SEQUENCE</scope>
    <source>
        <strain evidence="2">JCM 4790</strain>
    </source>
</reference>